<dbReference type="InterPro" id="IPR053521">
    <property type="entry name" value="McjB-like"/>
</dbReference>
<evidence type="ECO:0000259" key="1">
    <source>
        <dbReference type="Pfam" id="PF13471"/>
    </source>
</evidence>
<dbReference type="EMBL" id="JBHRZF010000012">
    <property type="protein sequence ID" value="MFC3859478.1"/>
    <property type="molecule type" value="Genomic_DNA"/>
</dbReference>
<dbReference type="InterPro" id="IPR032708">
    <property type="entry name" value="McjB_C"/>
</dbReference>
<dbReference type="Pfam" id="PF14907">
    <property type="entry name" value="NTP_transf_5"/>
    <property type="match status" value="1"/>
</dbReference>
<feature type="domain" description="Microcin J25-processing protein McjB C-terminal" evidence="1">
    <location>
        <begin position="304"/>
        <end position="425"/>
    </location>
</feature>
<organism evidence="2 3">
    <name type="scientific">Deinococcus antarcticus</name>
    <dbReference type="NCBI Taxonomy" id="1298767"/>
    <lineage>
        <taxon>Bacteria</taxon>
        <taxon>Thermotogati</taxon>
        <taxon>Deinococcota</taxon>
        <taxon>Deinococci</taxon>
        <taxon>Deinococcales</taxon>
        <taxon>Deinococcaceae</taxon>
        <taxon>Deinococcus</taxon>
    </lineage>
</organism>
<evidence type="ECO:0000313" key="3">
    <source>
        <dbReference type="Proteomes" id="UP001595748"/>
    </source>
</evidence>
<comment type="caution">
    <text evidence="2">The sequence shown here is derived from an EMBL/GenBank/DDBJ whole genome shotgun (WGS) entry which is preliminary data.</text>
</comment>
<keyword evidence="3" id="KW-1185">Reference proteome</keyword>
<dbReference type="Proteomes" id="UP001595748">
    <property type="component" value="Unassembled WGS sequence"/>
</dbReference>
<protein>
    <submittedName>
        <fullName evidence="2">Lasso peptide biosynthesis B2 protein</fullName>
    </submittedName>
</protein>
<reference evidence="3" key="1">
    <citation type="journal article" date="2019" name="Int. J. Syst. Evol. Microbiol.">
        <title>The Global Catalogue of Microorganisms (GCM) 10K type strain sequencing project: providing services to taxonomists for standard genome sequencing and annotation.</title>
        <authorList>
            <consortium name="The Broad Institute Genomics Platform"/>
            <consortium name="The Broad Institute Genome Sequencing Center for Infectious Disease"/>
            <person name="Wu L."/>
            <person name="Ma J."/>
        </authorList>
    </citation>
    <scope>NUCLEOTIDE SEQUENCE [LARGE SCALE GENOMIC DNA]</scope>
    <source>
        <strain evidence="3">CCTCC AB 2013263</strain>
    </source>
</reference>
<dbReference type="NCBIfam" id="NF033537">
    <property type="entry name" value="lasso_biosyn_B2"/>
    <property type="match status" value="1"/>
</dbReference>
<dbReference type="Pfam" id="PF13471">
    <property type="entry name" value="Transglut_core3"/>
    <property type="match status" value="1"/>
</dbReference>
<evidence type="ECO:0000313" key="2">
    <source>
        <dbReference type="EMBL" id="MFC3859478.1"/>
    </source>
</evidence>
<accession>A0ABV8A4X0</accession>
<dbReference type="InterPro" id="IPR039498">
    <property type="entry name" value="NTP_transf_5"/>
</dbReference>
<gene>
    <name evidence="2" type="ORF">ACFOPQ_01645</name>
</gene>
<sequence length="436" mass="48802">MIQKAHLAPHTLGEKDVPGLRAANLGGYVRPRLPVGHPLREALRTDFLSQSTRHALIRAELRSLLEVWTQAGIPALLMKGFALAEFDYDSPGERFYGDVDLLIPNDPDVIARAVHLAIAHGWRSDGQHAHPGDWTHECAHLYGPGGHIKLDVHRFVSHWWTGSQRRVKRLTNEVWDAAMPVDWAGLTVLRPSPTDQVIVNLALGRAWGDAGGVKAADFADLQLLQSKHGLEPGALARRAQEMRGTHTWAGFQAVCQPDHPEHAAALQGKSATLRLAAQQDGVLNPARLWEARLRRLPAMTFWMLRLLPDVLAAARAYRHNGDPRANLHRWARPVSGRLQRTTQGQIISAARWWIRLLYPRQAKRGTCLPRAYATYHALRRYGHPAVFVSGVARTGASVTSHAWVEDDRGVMEAYGEPLVRLRFTETFRMPSHTRMK</sequence>
<name>A0ABV8A4X0_9DEIO</name>
<proteinExistence type="predicted"/>